<dbReference type="AlphaFoldDB" id="D5UH41"/>
<dbReference type="HOGENOM" id="CLU_020336_7_2_11"/>
<protein>
    <submittedName>
        <fullName evidence="3">Alpha/beta hydrolase fold protein</fullName>
    </submittedName>
</protein>
<dbReference type="Gene3D" id="3.40.50.1820">
    <property type="entry name" value="alpha/beta hydrolase"/>
    <property type="match status" value="1"/>
</dbReference>
<evidence type="ECO:0000313" key="3">
    <source>
        <dbReference type="EMBL" id="ADG73244.1"/>
    </source>
</evidence>
<dbReference type="STRING" id="446466.Cfla_0326"/>
<gene>
    <name evidence="3" type="ordered locus">Cfla_0326</name>
</gene>
<keyword evidence="1 3" id="KW-0378">Hydrolase</keyword>
<dbReference type="EMBL" id="CP001964">
    <property type="protein sequence ID" value="ADG73244.1"/>
    <property type="molecule type" value="Genomic_DNA"/>
</dbReference>
<dbReference type="KEGG" id="cfl:Cfla_0326"/>
<sequence>MTQIPFPPSTLVPVGRVELEVHEAGRENGGPAVVLCHGFPELAYSWRHQLPALVAAGYHVIVPTQRGCGRSSRPTDVEAYDVTRLTGDLVGLLDHLGIEDATFVGHDWGAMLVWWLALLHPQRVRSVVALSVPYVERGDVPWVEAMATWFGDEHYFVHLDRRPGVADAVLDADPARFLRNLYRTPPASPTPGMMLLDVARDEHPRGEPVMSDADLAVYVDAFRRTGFTGALSWYRNLDRDWQLLADVDPVVRQPALMVYGAQDTVVRGQDLARYVPHVEEVTLDCGHWVQQERPEEVTRLLLEWLGRQGVA</sequence>
<dbReference type="eggNOG" id="COG2267">
    <property type="taxonomic scope" value="Bacteria"/>
</dbReference>
<dbReference type="InterPro" id="IPR000073">
    <property type="entry name" value="AB_hydrolase_1"/>
</dbReference>
<evidence type="ECO:0000256" key="1">
    <source>
        <dbReference type="ARBA" id="ARBA00022801"/>
    </source>
</evidence>
<dbReference type="InterPro" id="IPR029058">
    <property type="entry name" value="AB_hydrolase_fold"/>
</dbReference>
<dbReference type="Proteomes" id="UP000000849">
    <property type="component" value="Chromosome"/>
</dbReference>
<dbReference type="PANTHER" id="PTHR43329">
    <property type="entry name" value="EPOXIDE HYDROLASE"/>
    <property type="match status" value="1"/>
</dbReference>
<accession>D5UH41</accession>
<reference evidence="3 4" key="1">
    <citation type="journal article" date="2010" name="Stand. Genomic Sci.">
        <title>Complete genome sequence of Cellulomonas flavigena type strain (134).</title>
        <authorList>
            <person name="Abt B."/>
            <person name="Foster B."/>
            <person name="Lapidus A."/>
            <person name="Clum A."/>
            <person name="Sun H."/>
            <person name="Pukall R."/>
            <person name="Lucas S."/>
            <person name="Glavina Del Rio T."/>
            <person name="Nolan M."/>
            <person name="Tice H."/>
            <person name="Cheng J.F."/>
            <person name="Pitluck S."/>
            <person name="Liolios K."/>
            <person name="Ivanova N."/>
            <person name="Mavromatis K."/>
            <person name="Ovchinnikova G."/>
            <person name="Pati A."/>
            <person name="Goodwin L."/>
            <person name="Chen A."/>
            <person name="Palaniappan K."/>
            <person name="Land M."/>
            <person name="Hauser L."/>
            <person name="Chang Y.J."/>
            <person name="Jeffries C.D."/>
            <person name="Rohde M."/>
            <person name="Goker M."/>
            <person name="Woyke T."/>
            <person name="Bristow J."/>
            <person name="Eisen J.A."/>
            <person name="Markowitz V."/>
            <person name="Hugenholtz P."/>
            <person name="Kyrpides N.C."/>
            <person name="Klenk H.P."/>
        </authorList>
    </citation>
    <scope>NUCLEOTIDE SEQUENCE [LARGE SCALE GENOMIC DNA]</scope>
    <source>
        <strain evidence="4">ATCC 482 / DSM 20109 / BCRC 11376 / JCM 18109 / NBRC 3775 / NCIMB 8073 / NRS 134</strain>
    </source>
</reference>
<organism evidence="3 4">
    <name type="scientific">Cellulomonas flavigena (strain ATCC 482 / DSM 20109 / BCRC 11376 / JCM 18109 / NBRC 3775 / NCIMB 8073 / NRS 134)</name>
    <dbReference type="NCBI Taxonomy" id="446466"/>
    <lineage>
        <taxon>Bacteria</taxon>
        <taxon>Bacillati</taxon>
        <taxon>Actinomycetota</taxon>
        <taxon>Actinomycetes</taxon>
        <taxon>Micrococcales</taxon>
        <taxon>Cellulomonadaceae</taxon>
        <taxon>Cellulomonas</taxon>
    </lineage>
</organism>
<evidence type="ECO:0000313" key="4">
    <source>
        <dbReference type="Proteomes" id="UP000000849"/>
    </source>
</evidence>
<name>D5UH41_CELFN</name>
<dbReference type="RefSeq" id="WP_013115578.1">
    <property type="nucleotide sequence ID" value="NC_014151.1"/>
</dbReference>
<feature type="domain" description="AB hydrolase-1" evidence="2">
    <location>
        <begin position="31"/>
        <end position="294"/>
    </location>
</feature>
<dbReference type="SUPFAM" id="SSF53474">
    <property type="entry name" value="alpha/beta-Hydrolases"/>
    <property type="match status" value="1"/>
</dbReference>
<proteinExistence type="predicted"/>
<dbReference type="PRINTS" id="PR00412">
    <property type="entry name" value="EPOXHYDRLASE"/>
</dbReference>
<dbReference type="InterPro" id="IPR000639">
    <property type="entry name" value="Epox_hydrolase-like"/>
</dbReference>
<dbReference type="OrthoDB" id="2987348at2"/>
<keyword evidence="4" id="KW-1185">Reference proteome</keyword>
<evidence type="ECO:0000259" key="2">
    <source>
        <dbReference type="Pfam" id="PF00561"/>
    </source>
</evidence>
<dbReference type="GO" id="GO:0016787">
    <property type="term" value="F:hydrolase activity"/>
    <property type="evidence" value="ECO:0007669"/>
    <property type="project" value="UniProtKB-KW"/>
</dbReference>
<dbReference type="Pfam" id="PF00561">
    <property type="entry name" value="Abhydrolase_1"/>
    <property type="match status" value="1"/>
</dbReference>